<protein>
    <recommendedName>
        <fullName evidence="5">V-type proton ATPase subunit C</fullName>
    </recommendedName>
</protein>
<gene>
    <name evidence="6" type="ORF">BOVATA_025930</name>
</gene>
<dbReference type="PANTHER" id="PTHR10137:SF0">
    <property type="entry name" value="V-TYPE PROTON ATPASE SUBUNIT C"/>
    <property type="match status" value="1"/>
</dbReference>
<dbReference type="CDD" id="cd14785">
    <property type="entry name" value="V-ATPase_C"/>
    <property type="match status" value="1"/>
</dbReference>
<dbReference type="Gene3D" id="3.30.70.1180">
    <property type="entry name" value="Vacuolar atp synthase subunit c, domain 1"/>
    <property type="match status" value="1"/>
</dbReference>
<evidence type="ECO:0000256" key="3">
    <source>
        <dbReference type="ARBA" id="ARBA00022781"/>
    </source>
</evidence>
<dbReference type="AlphaFoldDB" id="A0A2H6KDM2"/>
<evidence type="ECO:0000313" key="6">
    <source>
        <dbReference type="EMBL" id="GBE61100.1"/>
    </source>
</evidence>
<comment type="similarity">
    <text evidence="1 5">Belongs to the V-ATPase C subunit family.</text>
</comment>
<evidence type="ECO:0000256" key="4">
    <source>
        <dbReference type="ARBA" id="ARBA00023065"/>
    </source>
</evidence>
<comment type="subunit">
    <text evidence="5">V-ATPase is a heteromultimeric enzyme composed of a peripheral catalytic V1 complex (components A to H) attached to an integral membrane V0 proton pore complex.</text>
</comment>
<dbReference type="Gene3D" id="1.20.1460.10">
    <property type="entry name" value="subunit c (vma5p) of the yeast v-atpase, domain 2"/>
    <property type="match status" value="1"/>
</dbReference>
<dbReference type="SUPFAM" id="SSF118203">
    <property type="entry name" value="Vacuolar ATP synthase subunit C"/>
    <property type="match status" value="1"/>
</dbReference>
<evidence type="ECO:0000313" key="7">
    <source>
        <dbReference type="Proteomes" id="UP000236319"/>
    </source>
</evidence>
<dbReference type="Proteomes" id="UP000236319">
    <property type="component" value="Unassembled WGS sequence"/>
</dbReference>
<keyword evidence="2 5" id="KW-0813">Transport</keyword>
<dbReference type="Pfam" id="PF03223">
    <property type="entry name" value="V-ATPase_C"/>
    <property type="match status" value="1"/>
</dbReference>
<comment type="function">
    <text evidence="5">Subunit of the V1 complex of vacuolar(H+)-ATPase (V-ATPase), a multisubunit enzyme composed of a peripheral complex (V1) that hydrolyzes ATP and a membrane integral complex (V0) that translocates protons. V-ATPase is responsible for acidifying and maintaining the pH of intracellular compartments and in some cell types, is targeted to the plasma membrane, where it is responsible for acidifying the extracellular environment. Subunit C is necessary for the assembly of the catalytic sector of the enzyme and is likely to have a specific function in its catalytic activity.</text>
</comment>
<keyword evidence="4 5" id="KW-0406">Ion transport</keyword>
<accession>A0A2H6KDM2</accession>
<proteinExistence type="inferred from homology"/>
<dbReference type="EMBL" id="BDSA01000002">
    <property type="protein sequence ID" value="GBE61100.1"/>
    <property type="molecule type" value="Genomic_DNA"/>
</dbReference>
<evidence type="ECO:0000256" key="1">
    <source>
        <dbReference type="ARBA" id="ARBA00006138"/>
    </source>
</evidence>
<reference evidence="6 7" key="1">
    <citation type="journal article" date="2017" name="BMC Genomics">
        <title>Whole-genome assembly of Babesia ovata and comparative genomics between closely related pathogens.</title>
        <authorList>
            <person name="Yamagishi J."/>
            <person name="Asada M."/>
            <person name="Hakimi H."/>
            <person name="Tanaka T.Q."/>
            <person name="Sugimoto C."/>
            <person name="Kawazu S."/>
        </authorList>
    </citation>
    <scope>NUCLEOTIDE SEQUENCE [LARGE SCALE GENOMIC DNA]</scope>
    <source>
        <strain evidence="6 7">Miyake</strain>
    </source>
</reference>
<dbReference type="InterPro" id="IPR004907">
    <property type="entry name" value="ATPase_V1-cplx_csu"/>
</dbReference>
<dbReference type="PANTHER" id="PTHR10137">
    <property type="entry name" value="V-TYPE PROTON ATPASE SUBUNIT C"/>
    <property type="match status" value="1"/>
</dbReference>
<keyword evidence="7" id="KW-1185">Reference proteome</keyword>
<dbReference type="Gene3D" id="3.30.70.100">
    <property type="match status" value="1"/>
</dbReference>
<dbReference type="GO" id="GO:0000221">
    <property type="term" value="C:vacuolar proton-transporting V-type ATPase, V1 domain"/>
    <property type="evidence" value="ECO:0007669"/>
    <property type="project" value="TreeGrafter"/>
</dbReference>
<dbReference type="OrthoDB" id="6605928at2759"/>
<dbReference type="VEuPathDB" id="PiroplasmaDB:BOVATA_025930"/>
<dbReference type="RefSeq" id="XP_028867343.1">
    <property type="nucleotide sequence ID" value="XM_029011510.1"/>
</dbReference>
<organism evidence="6 7">
    <name type="scientific">Babesia ovata</name>
    <dbReference type="NCBI Taxonomy" id="189622"/>
    <lineage>
        <taxon>Eukaryota</taxon>
        <taxon>Sar</taxon>
        <taxon>Alveolata</taxon>
        <taxon>Apicomplexa</taxon>
        <taxon>Aconoidasida</taxon>
        <taxon>Piroplasmida</taxon>
        <taxon>Babesiidae</taxon>
        <taxon>Babesia</taxon>
    </lineage>
</organism>
<keyword evidence="3 5" id="KW-0375">Hydrogen ion transport</keyword>
<dbReference type="InterPro" id="IPR036132">
    <property type="entry name" value="Vac_ATP_synth_c_sf"/>
</dbReference>
<evidence type="ECO:0000256" key="2">
    <source>
        <dbReference type="ARBA" id="ARBA00022448"/>
    </source>
</evidence>
<dbReference type="GeneID" id="39874870"/>
<sequence length="382" mass="44284">MTKCMFVACLTSPTESREQQHVLLRKQLIKSKMCHEVGLVNVPHNLRFTTFDDLLMCADELEKQDPIVETVLKRSETLLRSVDNSALTIHFQGRQVAIETYLSRFLWDDGRFPRYCTVAENLQTLVQLVKKLDDDVMNKASAYADLNNRRLAMKNEAENAYLYRDLTYLITPDVVDDPQDYIDTEHLTTLVVFVPISTEGEWLSSYMTLSEMVVPNSAKKINVNCSRHTVWRVLLFKSQMKHFIEECENRGYIAKQFIYSEERYRAILEERSKLETESHRQEAFLSRIYRVAFSDIFTCWIHLKAMRAFCEAVLKFGLPVNFACFSVWPTDRADADTLKKTLDSLLPRRKGDKSSGSHAPSEFEGETEYDSFVSFTFNVVGY</sequence>
<name>A0A2H6KDM2_9APIC</name>
<evidence type="ECO:0000256" key="5">
    <source>
        <dbReference type="RuleBase" id="RU364010"/>
    </source>
</evidence>
<dbReference type="GO" id="GO:0046961">
    <property type="term" value="F:proton-transporting ATPase activity, rotational mechanism"/>
    <property type="evidence" value="ECO:0007669"/>
    <property type="project" value="InterPro"/>
</dbReference>
<comment type="caution">
    <text evidence="6">The sequence shown here is derived from an EMBL/GenBank/DDBJ whole genome shotgun (WGS) entry which is preliminary data.</text>
</comment>